<evidence type="ECO:0000313" key="2">
    <source>
        <dbReference type="EMBL" id="KAH7039009.1"/>
    </source>
</evidence>
<gene>
    <name evidence="2" type="ORF">B0J12DRAFT_243974</name>
</gene>
<feature type="compositionally biased region" description="Basic and acidic residues" evidence="1">
    <location>
        <begin position="107"/>
        <end position="124"/>
    </location>
</feature>
<proteinExistence type="predicted"/>
<name>A0ABQ8G2X1_9PEZI</name>
<reference evidence="2 3" key="1">
    <citation type="journal article" date="2021" name="Nat. Commun.">
        <title>Genetic determinants of endophytism in the Arabidopsis root mycobiome.</title>
        <authorList>
            <person name="Mesny F."/>
            <person name="Miyauchi S."/>
            <person name="Thiergart T."/>
            <person name="Pickel B."/>
            <person name="Atanasova L."/>
            <person name="Karlsson M."/>
            <person name="Huettel B."/>
            <person name="Barry K.W."/>
            <person name="Haridas S."/>
            <person name="Chen C."/>
            <person name="Bauer D."/>
            <person name="Andreopoulos W."/>
            <person name="Pangilinan J."/>
            <person name="LaButti K."/>
            <person name="Riley R."/>
            <person name="Lipzen A."/>
            <person name="Clum A."/>
            <person name="Drula E."/>
            <person name="Henrissat B."/>
            <person name="Kohler A."/>
            <person name="Grigoriev I.V."/>
            <person name="Martin F.M."/>
            <person name="Hacquard S."/>
        </authorList>
    </citation>
    <scope>NUCLEOTIDE SEQUENCE [LARGE SCALE GENOMIC DNA]</scope>
    <source>
        <strain evidence="2 3">MPI-SDFR-AT-0080</strain>
    </source>
</reference>
<sequence>MVEAESIRGKRDLAPVTGTRVSAGLDIAVAAAAAAATAEVIQAQLALSSFPCSIQAFPASADCRHLRALQAPHTASESYQRYLEGPDRPPLSSTSPLFPRKRTRVQQRKEERKKGRKEERKSERALTALTTSSDRSDHVPFFPTRCLLSMQVSACSPRSNTHTHISLPFWIFPFTPPPCRCRIPICRFFKYRMYVYASALQQAGS</sequence>
<dbReference type="EMBL" id="JAGTJR010000030">
    <property type="protein sequence ID" value="KAH7039009.1"/>
    <property type="molecule type" value="Genomic_DNA"/>
</dbReference>
<evidence type="ECO:0000313" key="3">
    <source>
        <dbReference type="Proteomes" id="UP000774617"/>
    </source>
</evidence>
<dbReference type="Proteomes" id="UP000774617">
    <property type="component" value="Unassembled WGS sequence"/>
</dbReference>
<organism evidence="2 3">
    <name type="scientific">Macrophomina phaseolina</name>
    <dbReference type="NCBI Taxonomy" id="35725"/>
    <lineage>
        <taxon>Eukaryota</taxon>
        <taxon>Fungi</taxon>
        <taxon>Dikarya</taxon>
        <taxon>Ascomycota</taxon>
        <taxon>Pezizomycotina</taxon>
        <taxon>Dothideomycetes</taxon>
        <taxon>Dothideomycetes incertae sedis</taxon>
        <taxon>Botryosphaeriales</taxon>
        <taxon>Botryosphaeriaceae</taxon>
        <taxon>Macrophomina</taxon>
    </lineage>
</organism>
<comment type="caution">
    <text evidence="2">The sequence shown here is derived from an EMBL/GenBank/DDBJ whole genome shotgun (WGS) entry which is preliminary data.</text>
</comment>
<protein>
    <submittedName>
        <fullName evidence="2">Uncharacterized protein</fullName>
    </submittedName>
</protein>
<feature type="region of interest" description="Disordered" evidence="1">
    <location>
        <begin position="77"/>
        <end position="128"/>
    </location>
</feature>
<keyword evidence="3" id="KW-1185">Reference proteome</keyword>
<accession>A0ABQ8G2X1</accession>
<evidence type="ECO:0000256" key="1">
    <source>
        <dbReference type="SAM" id="MobiDB-lite"/>
    </source>
</evidence>